<dbReference type="EMBL" id="AATLXB010000085">
    <property type="protein sequence ID" value="EFM7863202.1"/>
    <property type="molecule type" value="Genomic_DNA"/>
</dbReference>
<dbReference type="Proteomes" id="UP001285616">
    <property type="component" value="Unassembled WGS sequence"/>
</dbReference>
<dbReference type="SMR" id="A0A061KYW8"/>
<dbReference type="OMA" id="HMQANAR"/>
<reference evidence="5" key="1">
    <citation type="journal article" date="2018" name="Genome Biol.">
        <title>SKESA: strategic k-mer extension for scrupulous assemblies.</title>
        <authorList>
            <person name="Souvorov A."/>
            <person name="Agarwala R."/>
            <person name="Lipman D.J."/>
        </authorList>
    </citation>
    <scope>NUCLEOTIDE SEQUENCE [LARGE SCALE GENOMIC DNA]</scope>
    <source>
        <strain evidence="5">EC00763</strain>
    </source>
</reference>
<organism evidence="5">
    <name type="scientific">Escherichia coli</name>
    <dbReference type="NCBI Taxonomy" id="562"/>
    <lineage>
        <taxon>Bacteria</taxon>
        <taxon>Pseudomonadati</taxon>
        <taxon>Pseudomonadota</taxon>
        <taxon>Gammaproteobacteria</taxon>
        <taxon>Enterobacterales</taxon>
        <taxon>Enterobacteriaceae</taxon>
        <taxon>Escherichia</taxon>
    </lineage>
</organism>
<dbReference type="EMBL" id="AASATZ010000058">
    <property type="protein sequence ID" value="EFA4420846.1"/>
    <property type="molecule type" value="Genomic_DNA"/>
</dbReference>
<evidence type="ECO:0000313" key="8">
    <source>
        <dbReference type="EMBL" id="MTE92228.1"/>
    </source>
</evidence>
<evidence type="ECO:0000313" key="12">
    <source>
        <dbReference type="EMBL" id="WLM97961.1"/>
    </source>
</evidence>
<dbReference type="Proteomes" id="UP000587626">
    <property type="component" value="Unassembled WGS sequence"/>
</dbReference>
<dbReference type="Pfam" id="PF06222">
    <property type="entry name" value="Phage_TAC_1"/>
    <property type="match status" value="1"/>
</dbReference>
<dbReference type="EMBL" id="ABONVU020000035">
    <property type="protein sequence ID" value="EMJ5256849.1"/>
    <property type="molecule type" value="Genomic_DNA"/>
</dbReference>
<dbReference type="EMBL" id="RTJF01000012">
    <property type="protein sequence ID" value="MJL93583.1"/>
    <property type="molecule type" value="Genomic_DNA"/>
</dbReference>
<evidence type="ECO:0000313" key="1">
    <source>
        <dbReference type="EMBL" id="EFA4420846.1"/>
    </source>
</evidence>
<dbReference type="EMBL" id="WCEW01000061">
    <property type="protein sequence ID" value="MTE92228.1"/>
    <property type="molecule type" value="Genomic_DNA"/>
</dbReference>
<dbReference type="Proteomes" id="UP000591371">
    <property type="component" value="Unassembled WGS sequence"/>
</dbReference>
<dbReference type="Proteomes" id="UP000254877">
    <property type="component" value="Unassembled WGS sequence"/>
</dbReference>
<dbReference type="Proteomes" id="UP000288730">
    <property type="component" value="Unassembled WGS sequence"/>
</dbReference>
<reference evidence="13 14" key="3">
    <citation type="submission" date="2018-06" db="EMBL/GenBank/DDBJ databases">
        <authorList>
            <consortium name="Pathogen Informatics"/>
            <person name="Doyle S."/>
        </authorList>
    </citation>
    <scope>NUCLEOTIDE SEQUENCE [LARGE SCALE GENOMIC DNA]</scope>
    <source>
        <strain evidence="10 13">NCTC7928</strain>
        <strain evidence="11 14">NCTC8603</strain>
    </source>
</reference>
<dbReference type="EMBL" id="DABBJX010000041">
    <property type="protein sequence ID" value="HAH4526760.1"/>
    <property type="molecule type" value="Genomic_DNA"/>
</dbReference>
<evidence type="ECO:0000313" key="2">
    <source>
        <dbReference type="EMBL" id="EFM7863202.1"/>
    </source>
</evidence>
<dbReference type="EMBL" id="SCJN01000051">
    <property type="protein sequence ID" value="RXD16782.1"/>
    <property type="molecule type" value="Genomic_DNA"/>
</dbReference>
<dbReference type="PROSITE" id="PS00430">
    <property type="entry name" value="TONB_DEPENDENT_REC_1"/>
    <property type="match status" value="1"/>
</dbReference>
<name>A0A061KYW8_ECOLX</name>
<reference evidence="4" key="10">
    <citation type="submission" date="2024-02" db="EMBL/GenBank/DDBJ databases">
        <authorList>
            <consortium name="Clinical and Environmental Microbiology Branch: Whole genome sequencing antimicrobial resistance pathogens in the healthcare setting"/>
        </authorList>
    </citation>
    <scope>NUCLEOTIDE SEQUENCE</scope>
    <source>
        <strain evidence="4">1924188</strain>
    </source>
</reference>
<reference evidence="8 16" key="6">
    <citation type="submission" date="2019-10" db="EMBL/GenBank/DDBJ databases">
        <title>Comparative genomic analysis of antimicrobial resistant Escherichia coli of diverse origin.</title>
        <authorList>
            <person name="Ghatak S."/>
            <person name="Milton A.P."/>
            <person name="Rhetso K."/>
            <person name="Purkait D."/>
            <person name="Das S."/>
            <person name="Puro K.-U."/>
            <person name="Shakuntala I."/>
            <person name="Sen A."/>
            <person name="Sanjukta R."/>
            <person name="Priya G.B."/>
            <person name="Mawlong M."/>
            <person name="Lyngdoh V."/>
            <person name="Rynghang J."/>
            <person name="Mawphlang B.L."/>
        </authorList>
    </citation>
    <scope>NUCLEOTIDE SEQUENCE [LARGE SCALE GENOMIC DNA]</scope>
    <source>
        <strain evidence="8 16">SE161</strain>
    </source>
</reference>
<evidence type="ECO:0000313" key="10">
    <source>
        <dbReference type="EMBL" id="STF45477.1"/>
    </source>
</evidence>
<dbReference type="EMBL" id="UGAB01000002">
    <property type="protein sequence ID" value="STF45477.1"/>
    <property type="molecule type" value="Genomic_DNA"/>
</dbReference>
<dbReference type="AlphaFoldDB" id="A0A061KYW8"/>
<dbReference type="Proteomes" id="UP001180189">
    <property type="component" value="Chromosome"/>
</dbReference>
<dbReference type="RefSeq" id="WP_000710949.1">
    <property type="nucleotide sequence ID" value="NZ_AP021998.1"/>
</dbReference>
<evidence type="ECO:0000313" key="18">
    <source>
        <dbReference type="Proteomes" id="UP000591371"/>
    </source>
</evidence>
<reference evidence="1 18" key="5">
    <citation type="submission" date="2019-03" db="EMBL/GenBank/DDBJ databases">
        <authorList>
            <consortium name="GenomeTrakr network: Whole genome sequencing for foodborne pathogen traceback"/>
        </authorList>
    </citation>
    <scope>NUCLEOTIDE SEQUENCE [LARGE SCALE GENOMIC DNA]</scope>
    <source>
        <strain evidence="2 17">NC_STEC194</strain>
        <strain evidence="1 18">PSU-1190</strain>
    </source>
</reference>
<dbReference type="Proteomes" id="UP000486847">
    <property type="component" value="Unassembled WGS sequence"/>
</dbReference>
<evidence type="ECO:0000313" key="16">
    <source>
        <dbReference type="Proteomes" id="UP000486847"/>
    </source>
</evidence>
<dbReference type="EMBL" id="AAVTXU010000128">
    <property type="protein sequence ID" value="EGE1990301.1"/>
    <property type="molecule type" value="Genomic_DNA"/>
</dbReference>
<dbReference type="InterPro" id="IPR038556">
    <property type="entry name" value="TAC_Gp13-like_sf"/>
</dbReference>
<evidence type="ECO:0000313" key="13">
    <source>
        <dbReference type="Proteomes" id="UP000254877"/>
    </source>
</evidence>
<dbReference type="Proteomes" id="UP000854059">
    <property type="component" value="Unassembled WGS sequence"/>
</dbReference>
<dbReference type="EMBL" id="JAUKXU010000003">
    <property type="protein sequence ID" value="MDO2573282.1"/>
    <property type="molecule type" value="Genomic_DNA"/>
</dbReference>
<evidence type="ECO:0000313" key="11">
    <source>
        <dbReference type="EMBL" id="STK73244.1"/>
    </source>
</evidence>
<proteinExistence type="predicted"/>
<accession>A0A061KYW8</accession>
<evidence type="ECO:0000313" key="5">
    <source>
        <dbReference type="EMBL" id="HAH4526760.1"/>
    </source>
</evidence>
<dbReference type="InterPro" id="IPR010916">
    <property type="entry name" value="TonB_box_CS"/>
</dbReference>
<protein>
    <submittedName>
        <fullName evidence="4">Phage tail assembly chaperone</fullName>
    </submittedName>
    <submittedName>
        <fullName evidence="5">Phage tail protein</fullName>
    </submittedName>
    <submittedName>
        <fullName evidence="10">Tail assembly chaperone encoded by prophage CP-933N</fullName>
    </submittedName>
</protein>
<dbReference type="EMBL" id="CP107128">
    <property type="protein sequence ID" value="WLM97961.1"/>
    <property type="molecule type" value="Genomic_DNA"/>
</dbReference>
<dbReference type="Proteomes" id="UP001173661">
    <property type="component" value="Unassembled WGS sequence"/>
</dbReference>
<reference evidence="12" key="8">
    <citation type="journal article" date="2023" name="Microorganisms">
        <title>Comparative Genomic Analysis of ST131 Subclade C2 of ESBL-Producing E. coli Isolates from Patients with Recurrent and Sporadic Urinary Tract Infections.</title>
        <authorList>
            <person name="Jaen-Luchoro D."/>
            <person name="Kahnamouei A."/>
            <person name="Yazdanshenas S."/>
            <person name="Lindblom A."/>
            <person name="Samuelsson E."/>
            <person name="Ahren C."/>
            <person name="Karami N."/>
        </authorList>
    </citation>
    <scope>NUCLEOTIDE SEQUENCE</scope>
    <source>
        <strain evidence="12">S7</strain>
    </source>
</reference>
<evidence type="ECO:0000313" key="6">
    <source>
        <dbReference type="EMBL" id="MDO2573282.1"/>
    </source>
</evidence>
<evidence type="ECO:0000313" key="14">
    <source>
        <dbReference type="Proteomes" id="UP000255153"/>
    </source>
</evidence>
<evidence type="ECO:0000313" key="4">
    <source>
        <dbReference type="EMBL" id="EMJ5256849.1"/>
    </source>
</evidence>
<gene>
    <name evidence="2" type="ORF">B6R15_004559</name>
    <name evidence="1" type="ORF">D3G36_23915</name>
    <name evidence="3" type="ORF">DL968_22360</name>
    <name evidence="7" type="ORF">DNX30_12565</name>
    <name evidence="9" type="ORF">EPS76_08875</name>
    <name evidence="8" type="ORF">F9B07_26265</name>
    <name evidence="5" type="ORF">GRC73_22660</name>
    <name evidence="10" type="ORF">NCTC7928_06258</name>
    <name evidence="11" type="ORF">NCTC8603_01099</name>
    <name evidence="12" type="ORF">OGM49_11015</name>
    <name evidence="6" type="ORF">Q2V20_03735</name>
    <name evidence="4" type="ORF">R8O40_005207</name>
</gene>
<reference evidence="9 15" key="4">
    <citation type="submission" date="2019-01" db="EMBL/GenBank/DDBJ databases">
        <title>Genomic analysis of febrile catheter-associated UTI E. coli isolates.</title>
        <authorList>
            <person name="Potter R."/>
            <person name="Zou Z."/>
            <person name="Henderson J."/>
            <person name="Dantas G."/>
        </authorList>
    </citation>
    <scope>NUCLEOTIDE SEQUENCE [LARGE SCALE GENOMIC DNA]</scope>
    <source>
        <strain evidence="9 15">29_CAASB</strain>
    </source>
</reference>
<dbReference type="Gene3D" id="3.30.2220.20">
    <property type="entry name" value="Phage tail assembly chaperone gp13-like"/>
    <property type="match status" value="1"/>
</dbReference>
<reference evidence="5" key="7">
    <citation type="submission" date="2019-12" db="EMBL/GenBank/DDBJ databases">
        <authorList>
            <consortium name="NCBI Pathogen Detection Project"/>
        </authorList>
    </citation>
    <scope>NUCLEOTIDE SEQUENCE</scope>
    <source>
        <strain evidence="5">EC00763</strain>
    </source>
</reference>
<dbReference type="Proteomes" id="UP000255153">
    <property type="component" value="Unassembled WGS sequence"/>
</dbReference>
<evidence type="ECO:0000313" key="3">
    <source>
        <dbReference type="EMBL" id="EGE1990301.1"/>
    </source>
</evidence>
<evidence type="ECO:0000313" key="9">
    <source>
        <dbReference type="EMBL" id="RXD16782.1"/>
    </source>
</evidence>
<dbReference type="Proteomes" id="UP000885382">
    <property type="component" value="Unassembled WGS sequence"/>
</dbReference>
<dbReference type="InterPro" id="IPR010411">
    <property type="entry name" value="TAC_Gp13-like"/>
</dbReference>
<evidence type="ECO:0000313" key="15">
    <source>
        <dbReference type="Proteomes" id="UP000288730"/>
    </source>
</evidence>
<evidence type="ECO:0000313" key="7">
    <source>
        <dbReference type="EMBL" id="MJL93583.1"/>
    </source>
</evidence>
<evidence type="ECO:0000313" key="17">
    <source>
        <dbReference type="Proteomes" id="UP000587626"/>
    </source>
</evidence>
<reference evidence="6" key="9">
    <citation type="submission" date="2023-07" db="EMBL/GenBank/DDBJ databases">
        <title>High risk of intestinal colonization with ESBL-producing Escherichia coli among soldiers of military contingents in specific geographic regions.</title>
        <authorList>
            <person name="Literacka E."/>
        </authorList>
    </citation>
    <scope>NUCLEOTIDE SEQUENCE</scope>
    <source>
        <strain evidence="6">66</strain>
    </source>
</reference>
<reference evidence="3" key="2">
    <citation type="submission" date="2018-05" db="EMBL/GenBank/DDBJ databases">
        <authorList>
            <person name="Ashton P.M."/>
            <person name="Dallman T."/>
            <person name="Nair S."/>
            <person name="De Pinna E."/>
            <person name="Peters T."/>
            <person name="Grant K."/>
        </authorList>
    </citation>
    <scope>NUCLEOTIDE SEQUENCE</scope>
    <source>
        <strain evidence="3">412057</strain>
        <strain evidence="7">462023</strain>
    </source>
</reference>
<dbReference type="EMBL" id="UGEE01000003">
    <property type="protein sequence ID" value="STK73244.1"/>
    <property type="molecule type" value="Genomic_DNA"/>
</dbReference>
<sequence>MKKDLKTLALARLSGFRHKTVKVPEWGNVSVVLREPSAEAWYLWQEVLNGDGEDDDTLSVVAKTRRNLEADVTLFCDVLCDTDLQRVFAPDDREQVLAVYGPVHARLLRQALELIADAESARKK</sequence>